<accession>A0A916JZ33</accession>
<feature type="transmembrane region" description="Helical" evidence="1">
    <location>
        <begin position="28"/>
        <end position="46"/>
    </location>
</feature>
<gene>
    <name evidence="2" type="ORF">LEUCIP111803_02106</name>
</gene>
<comment type="caution">
    <text evidence="2">The sequence shown here is derived from an EMBL/GenBank/DDBJ whole genome shotgun (WGS) entry which is preliminary data.</text>
</comment>
<evidence type="ECO:0000313" key="3">
    <source>
        <dbReference type="Proteomes" id="UP000693892"/>
    </source>
</evidence>
<keyword evidence="1" id="KW-0472">Membrane</keyword>
<dbReference type="PANTHER" id="PTHR38442">
    <property type="entry name" value="INNER MEMBRANE PROTEIN-RELATED"/>
    <property type="match status" value="1"/>
</dbReference>
<sequence length="429" mass="47331">MPRNRRTLGAVSPDDFERLAGLRRMQGLALALLGIMAIVFIVSFALQTHYPWLGFVRAASEGGMVGALADWFAVTALFRRPMGLPIPHTDLISSKKDEIGAGLGSFIEQNFLADDVVHEKLAGISGARAAGKWLQQPGNAEHLTEIASSIGLGALTVLDDQDVQELVEALVRRHVVDPAWGPLLARALDSFVEGGHQEPLLDIAASRLEDWLVAHPEAFERMASSRLPSWLPGIAHRFVDDRLHSEAVRFARSVAKDRDHPFRVAARGFLAELSRDLSEKPELQGQLEAFKHEVFDSPRIRALAASTWATARAAFVSMLEDPRSELRIRMVAALQDFGRRLLADSTLQYKIDVWVMRAVEHLVGRYRRDLANVVTETVQRWDAQEAAEKIELQIGKDLQFIRINGTVVGSLAGLAIYTVAVLVIAPLTA</sequence>
<dbReference type="RefSeq" id="WP_218116037.1">
    <property type="nucleotide sequence ID" value="NZ_CAJVAP010000027.1"/>
</dbReference>
<name>A0A916JZ33_9MICO</name>
<dbReference type="Proteomes" id="UP000693892">
    <property type="component" value="Unassembled WGS sequence"/>
</dbReference>
<dbReference type="EMBL" id="CAJVAP010000027">
    <property type="protein sequence ID" value="CAG7617491.1"/>
    <property type="molecule type" value="Genomic_DNA"/>
</dbReference>
<dbReference type="GO" id="GO:0005886">
    <property type="term" value="C:plasma membrane"/>
    <property type="evidence" value="ECO:0007669"/>
    <property type="project" value="TreeGrafter"/>
</dbReference>
<evidence type="ECO:0008006" key="4">
    <source>
        <dbReference type="Google" id="ProtNLM"/>
    </source>
</evidence>
<reference evidence="2" key="1">
    <citation type="submission" date="2021-06" db="EMBL/GenBank/DDBJ databases">
        <authorList>
            <person name="Criscuolo A."/>
        </authorList>
    </citation>
    <scope>NUCLEOTIDE SEQUENCE</scope>
    <source>
        <strain evidence="2">CIP111803</strain>
    </source>
</reference>
<dbReference type="AlphaFoldDB" id="A0A916JZ33"/>
<dbReference type="PANTHER" id="PTHR38442:SF1">
    <property type="entry name" value="INNER MEMBRANE PROTEIN"/>
    <property type="match status" value="1"/>
</dbReference>
<protein>
    <recommendedName>
        <fullName evidence="4">DUF445 domain-containing protein</fullName>
    </recommendedName>
</protein>
<feature type="transmembrane region" description="Helical" evidence="1">
    <location>
        <begin position="406"/>
        <end position="427"/>
    </location>
</feature>
<keyword evidence="1" id="KW-1133">Transmembrane helix</keyword>
<proteinExistence type="predicted"/>
<organism evidence="2 3">
    <name type="scientific">Leucobacter soli</name>
    <dbReference type="NCBI Taxonomy" id="2812850"/>
    <lineage>
        <taxon>Bacteria</taxon>
        <taxon>Bacillati</taxon>
        <taxon>Actinomycetota</taxon>
        <taxon>Actinomycetes</taxon>
        <taxon>Micrococcales</taxon>
        <taxon>Microbacteriaceae</taxon>
        <taxon>Leucobacter</taxon>
    </lineage>
</organism>
<dbReference type="InterPro" id="IPR007383">
    <property type="entry name" value="DUF445"/>
</dbReference>
<evidence type="ECO:0000313" key="2">
    <source>
        <dbReference type="EMBL" id="CAG7617491.1"/>
    </source>
</evidence>
<keyword evidence="1" id="KW-0812">Transmembrane</keyword>
<evidence type="ECO:0000256" key="1">
    <source>
        <dbReference type="SAM" id="Phobius"/>
    </source>
</evidence>
<keyword evidence="3" id="KW-1185">Reference proteome</keyword>
<dbReference type="Pfam" id="PF04286">
    <property type="entry name" value="DUF445"/>
    <property type="match status" value="1"/>
</dbReference>